<evidence type="ECO:0000256" key="2">
    <source>
        <dbReference type="ARBA" id="ARBA00022692"/>
    </source>
</evidence>
<keyword evidence="3 5" id="KW-1133">Transmembrane helix</keyword>
<dbReference type="Pfam" id="PF07869">
    <property type="entry name" value="DUF1656"/>
    <property type="match status" value="1"/>
</dbReference>
<dbReference type="RefSeq" id="WP_105592894.1">
    <property type="nucleotide sequence ID" value="NZ_JAFBFW010000005.1"/>
</dbReference>
<organism evidence="6 7">
    <name type="scientific">Pantoea coffeiphila</name>
    <dbReference type="NCBI Taxonomy" id="1465635"/>
    <lineage>
        <taxon>Bacteria</taxon>
        <taxon>Pseudomonadati</taxon>
        <taxon>Pseudomonadota</taxon>
        <taxon>Gammaproteobacteria</taxon>
        <taxon>Enterobacterales</taxon>
        <taxon>Erwiniaceae</taxon>
        <taxon>Pantoea</taxon>
    </lineage>
</organism>
<feature type="transmembrane region" description="Helical" evidence="5">
    <location>
        <begin position="6"/>
        <end position="31"/>
    </location>
</feature>
<comment type="similarity">
    <text evidence="5">Belongs to the AaeX family.</text>
</comment>
<sequence>MSVLPVIVVFGLSFPPIFFEIVVSLMLFWLVRRLLMPTGLYDRVWHPALFNTALYCCLFYLVSRLFV</sequence>
<keyword evidence="2 5" id="KW-0812">Transmembrane</keyword>
<reference evidence="6 7" key="1">
    <citation type="submission" date="2017-10" db="EMBL/GenBank/DDBJ databases">
        <title>Draft genome of two endophytic bacteria isolated from 'guarana' Paullinia cupana (Mart.) Ducke.</title>
        <authorList>
            <person name="Siqueira K.A."/>
            <person name="Liotti R.G."/>
            <person name="Mendes T.A."/>
            <person name="Soares M.A."/>
        </authorList>
    </citation>
    <scope>NUCLEOTIDE SEQUENCE [LARGE SCALE GENOMIC DNA]</scope>
    <source>
        <strain evidence="6 7">342</strain>
    </source>
</reference>
<protein>
    <recommendedName>
        <fullName evidence="5">Protein AaeX</fullName>
    </recommendedName>
</protein>
<evidence type="ECO:0000313" key="6">
    <source>
        <dbReference type="EMBL" id="PRD15111.1"/>
    </source>
</evidence>
<evidence type="ECO:0000256" key="5">
    <source>
        <dbReference type="HAMAP-Rule" id="MF_01546"/>
    </source>
</evidence>
<evidence type="ECO:0000256" key="3">
    <source>
        <dbReference type="ARBA" id="ARBA00022989"/>
    </source>
</evidence>
<dbReference type="GO" id="GO:0005886">
    <property type="term" value="C:plasma membrane"/>
    <property type="evidence" value="ECO:0007669"/>
    <property type="project" value="UniProtKB-SubCell"/>
</dbReference>
<dbReference type="NCBIfam" id="NF008615">
    <property type="entry name" value="PRK11594.1"/>
    <property type="match status" value="1"/>
</dbReference>
<comment type="caution">
    <text evidence="6">The sequence shown here is derived from an EMBL/GenBank/DDBJ whole genome shotgun (WGS) entry which is preliminary data.</text>
</comment>
<keyword evidence="4 5" id="KW-0472">Membrane</keyword>
<name>A0A2S9IBE7_9GAMM</name>
<dbReference type="AlphaFoldDB" id="A0A2S9IBE7"/>
<dbReference type="OrthoDB" id="6080293at2"/>
<keyword evidence="7" id="KW-1185">Reference proteome</keyword>
<proteinExistence type="inferred from homology"/>
<accession>A0A2S9IBE7</accession>
<keyword evidence="1 5" id="KW-1003">Cell membrane</keyword>
<feature type="transmembrane region" description="Helical" evidence="5">
    <location>
        <begin position="43"/>
        <end position="62"/>
    </location>
</feature>
<evidence type="ECO:0000313" key="7">
    <source>
        <dbReference type="Proteomes" id="UP000239181"/>
    </source>
</evidence>
<dbReference type="InterPro" id="IPR012451">
    <property type="entry name" value="DUF1656"/>
</dbReference>
<dbReference type="Proteomes" id="UP000239181">
    <property type="component" value="Unassembled WGS sequence"/>
</dbReference>
<dbReference type="HAMAP" id="MF_01546">
    <property type="entry name" value="AaeX"/>
    <property type="match status" value="1"/>
</dbReference>
<dbReference type="EMBL" id="PDET01000007">
    <property type="protein sequence ID" value="PRD15111.1"/>
    <property type="molecule type" value="Genomic_DNA"/>
</dbReference>
<gene>
    <name evidence="5" type="primary">aaeX</name>
    <name evidence="6" type="ORF">CQW29_11580</name>
</gene>
<evidence type="ECO:0000256" key="4">
    <source>
        <dbReference type="ARBA" id="ARBA00023136"/>
    </source>
</evidence>
<comment type="subcellular location">
    <subcellularLocation>
        <location evidence="5">Cell membrane</location>
        <topology evidence="5">Multi-pass membrane protein</topology>
    </subcellularLocation>
</comment>
<evidence type="ECO:0000256" key="1">
    <source>
        <dbReference type="ARBA" id="ARBA00022475"/>
    </source>
</evidence>